<dbReference type="AlphaFoldDB" id="F4RVJ2"/>
<keyword evidence="4" id="KW-1185">Reference proteome</keyword>
<evidence type="ECO:0000259" key="2">
    <source>
        <dbReference type="PROSITE" id="PS50162"/>
    </source>
</evidence>
<dbReference type="GO" id="GO:0061982">
    <property type="term" value="P:meiosis I cell cycle process"/>
    <property type="evidence" value="ECO:0007669"/>
    <property type="project" value="UniProtKB-ARBA"/>
</dbReference>
<dbReference type="Pfam" id="PF08423">
    <property type="entry name" value="Rad51"/>
    <property type="match status" value="1"/>
</dbReference>
<dbReference type="PANTHER" id="PTHR46487">
    <property type="entry name" value="DNA REPAIR PROTEIN XRCC3"/>
    <property type="match status" value="1"/>
</dbReference>
<dbReference type="Gene3D" id="3.40.50.300">
    <property type="entry name" value="P-loop containing nucleotide triphosphate hydrolases"/>
    <property type="match status" value="1"/>
</dbReference>
<dbReference type="VEuPathDB" id="FungiDB:MELLADRAFT_65484"/>
<feature type="region of interest" description="Disordered" evidence="1">
    <location>
        <begin position="148"/>
        <end position="205"/>
    </location>
</feature>
<dbReference type="PANTHER" id="PTHR46487:SF1">
    <property type="entry name" value="DNA REPAIR PROTEIN XRCC3"/>
    <property type="match status" value="1"/>
</dbReference>
<evidence type="ECO:0000256" key="1">
    <source>
        <dbReference type="SAM" id="MobiDB-lite"/>
    </source>
</evidence>
<dbReference type="InParanoid" id="F4RVJ2"/>
<dbReference type="KEGG" id="mlr:MELLADRAFT_65484"/>
<gene>
    <name evidence="3" type="ORF">MELLADRAFT_65484</name>
</gene>
<accession>F4RVJ2</accession>
<dbReference type="GO" id="GO:0005524">
    <property type="term" value="F:ATP binding"/>
    <property type="evidence" value="ECO:0007669"/>
    <property type="project" value="InterPro"/>
</dbReference>
<dbReference type="InterPro" id="IPR020588">
    <property type="entry name" value="RecA_ATP-bd"/>
</dbReference>
<dbReference type="OrthoDB" id="1861185at2759"/>
<protein>
    <recommendedName>
        <fullName evidence="2">RecA family profile 1 domain-containing protein</fullName>
    </recommendedName>
</protein>
<dbReference type="PROSITE" id="PS50162">
    <property type="entry name" value="RECA_2"/>
    <property type="match status" value="1"/>
</dbReference>
<organism evidence="4">
    <name type="scientific">Melampsora larici-populina (strain 98AG31 / pathotype 3-4-7)</name>
    <name type="common">Poplar leaf rust fungus</name>
    <dbReference type="NCBI Taxonomy" id="747676"/>
    <lineage>
        <taxon>Eukaryota</taxon>
        <taxon>Fungi</taxon>
        <taxon>Dikarya</taxon>
        <taxon>Basidiomycota</taxon>
        <taxon>Pucciniomycotina</taxon>
        <taxon>Pucciniomycetes</taxon>
        <taxon>Pucciniales</taxon>
        <taxon>Melampsoraceae</taxon>
        <taxon>Melampsora</taxon>
    </lineage>
</organism>
<proteinExistence type="predicted"/>
<feature type="compositionally biased region" description="Basic and acidic residues" evidence="1">
    <location>
        <begin position="1"/>
        <end position="11"/>
    </location>
</feature>
<name>F4RVJ2_MELLP</name>
<dbReference type="GO" id="GO:0071140">
    <property type="term" value="P:resolution of mitotic recombination intermediates"/>
    <property type="evidence" value="ECO:0007669"/>
    <property type="project" value="TreeGrafter"/>
</dbReference>
<sequence>MAMAMCDKEDVQASFQSESSGGTTSNVPDLLAHRLMSNVYPNRISDTDGLIHAIHYQLPALIAGLTDRTSTAKPVRLIVLDSIGALLRPDGNNTKGDWTRRASQLNQIADGLKHLACRYNLAAVVINQVSDVFDVPVRSTRLSANKAKRTRLTSADPSLSANDIDGNMNPPTGRTGLMVSTHLVPSTSRNETSSSSPKSPSEMDQITSSVLVYEDQAQHFMGRAPSHRKEAALGLPWSNAINLRIMIHRLTSFRPNTTGVRITHSRARDVREARMIFSPFGGQGNGYDSIGVQYVIATSGIIAWEDSLSTDPISTG</sequence>
<dbReference type="InterPro" id="IPR013632">
    <property type="entry name" value="Rad51_C"/>
</dbReference>
<evidence type="ECO:0000313" key="4">
    <source>
        <dbReference type="Proteomes" id="UP000001072"/>
    </source>
</evidence>
<dbReference type="STRING" id="747676.F4RVJ2"/>
<dbReference type="GO" id="GO:0033065">
    <property type="term" value="C:Rad51C-XRCC3 complex"/>
    <property type="evidence" value="ECO:0007669"/>
    <property type="project" value="TreeGrafter"/>
</dbReference>
<feature type="compositionally biased region" description="Low complexity" evidence="1">
    <location>
        <begin position="185"/>
        <end position="202"/>
    </location>
</feature>
<dbReference type="SUPFAM" id="SSF52540">
    <property type="entry name" value="P-loop containing nucleoside triphosphate hydrolases"/>
    <property type="match status" value="1"/>
</dbReference>
<dbReference type="GO" id="GO:0045003">
    <property type="term" value="P:double-strand break repair via synthesis-dependent strand annealing"/>
    <property type="evidence" value="ECO:0007669"/>
    <property type="project" value="TreeGrafter"/>
</dbReference>
<dbReference type="GO" id="GO:0140664">
    <property type="term" value="F:ATP-dependent DNA damage sensor activity"/>
    <property type="evidence" value="ECO:0007669"/>
    <property type="project" value="InterPro"/>
</dbReference>
<dbReference type="GO" id="GO:0005657">
    <property type="term" value="C:replication fork"/>
    <property type="evidence" value="ECO:0007669"/>
    <property type="project" value="TreeGrafter"/>
</dbReference>
<feature type="compositionally biased region" description="Polar residues" evidence="1">
    <location>
        <begin position="13"/>
        <end position="26"/>
    </location>
</feature>
<feature type="region of interest" description="Disordered" evidence="1">
    <location>
        <begin position="1"/>
        <end position="26"/>
    </location>
</feature>
<dbReference type="RefSeq" id="XP_007413077.1">
    <property type="nucleotide sequence ID" value="XM_007413015.1"/>
</dbReference>
<feature type="domain" description="RecA family profile 1" evidence="2">
    <location>
        <begin position="1"/>
        <end position="129"/>
    </location>
</feature>
<dbReference type="GO" id="GO:0090656">
    <property type="term" value="P:t-circle formation"/>
    <property type="evidence" value="ECO:0007669"/>
    <property type="project" value="TreeGrafter"/>
</dbReference>
<dbReference type="GeneID" id="18930441"/>
<dbReference type="Proteomes" id="UP000001072">
    <property type="component" value="Unassembled WGS sequence"/>
</dbReference>
<dbReference type="HOGENOM" id="CLU_880225_0_0_1"/>
<dbReference type="eggNOG" id="KOG1564">
    <property type="taxonomic scope" value="Eukaryota"/>
</dbReference>
<evidence type="ECO:0000313" key="3">
    <source>
        <dbReference type="EMBL" id="EGG03630.1"/>
    </source>
</evidence>
<dbReference type="GO" id="GO:0000400">
    <property type="term" value="F:four-way junction DNA binding"/>
    <property type="evidence" value="ECO:0007669"/>
    <property type="project" value="TreeGrafter"/>
</dbReference>
<dbReference type="EMBL" id="GL883123">
    <property type="protein sequence ID" value="EGG03630.1"/>
    <property type="molecule type" value="Genomic_DNA"/>
</dbReference>
<feature type="compositionally biased region" description="Polar residues" evidence="1">
    <location>
        <begin position="152"/>
        <end position="161"/>
    </location>
</feature>
<dbReference type="InterPro" id="IPR027417">
    <property type="entry name" value="P-loop_NTPase"/>
</dbReference>
<reference evidence="4" key="1">
    <citation type="journal article" date="2011" name="Proc. Natl. Acad. Sci. U.S.A.">
        <title>Obligate biotrophy features unraveled by the genomic analysis of rust fungi.</title>
        <authorList>
            <person name="Duplessis S."/>
            <person name="Cuomo C.A."/>
            <person name="Lin Y.-C."/>
            <person name="Aerts A."/>
            <person name="Tisserant E."/>
            <person name="Veneault-Fourrey C."/>
            <person name="Joly D.L."/>
            <person name="Hacquard S."/>
            <person name="Amselem J."/>
            <person name="Cantarel B.L."/>
            <person name="Chiu R."/>
            <person name="Coutinho P.M."/>
            <person name="Feau N."/>
            <person name="Field M."/>
            <person name="Frey P."/>
            <person name="Gelhaye E."/>
            <person name="Goldberg J."/>
            <person name="Grabherr M.G."/>
            <person name="Kodira C.D."/>
            <person name="Kohler A."/>
            <person name="Kuees U."/>
            <person name="Lindquist E.A."/>
            <person name="Lucas S.M."/>
            <person name="Mago R."/>
            <person name="Mauceli E."/>
            <person name="Morin E."/>
            <person name="Murat C."/>
            <person name="Pangilinan J.L."/>
            <person name="Park R."/>
            <person name="Pearson M."/>
            <person name="Quesneville H."/>
            <person name="Rouhier N."/>
            <person name="Sakthikumar S."/>
            <person name="Salamov A.A."/>
            <person name="Schmutz J."/>
            <person name="Selles B."/>
            <person name="Shapiro H."/>
            <person name="Tanguay P."/>
            <person name="Tuskan G.A."/>
            <person name="Henrissat B."/>
            <person name="Van de Peer Y."/>
            <person name="Rouze P."/>
            <person name="Ellis J.G."/>
            <person name="Dodds P.N."/>
            <person name="Schein J.E."/>
            <person name="Zhong S."/>
            <person name="Hamelin R.C."/>
            <person name="Grigoriev I.V."/>
            <person name="Szabo L.J."/>
            <person name="Martin F."/>
        </authorList>
    </citation>
    <scope>NUCLEOTIDE SEQUENCE [LARGE SCALE GENOMIC DNA]</scope>
    <source>
        <strain evidence="4">98AG31 / pathotype 3-4-7</strain>
    </source>
</reference>
<dbReference type="GO" id="GO:0000722">
    <property type="term" value="P:telomere maintenance via recombination"/>
    <property type="evidence" value="ECO:0007669"/>
    <property type="project" value="TreeGrafter"/>
</dbReference>